<keyword evidence="2" id="KW-1185">Reference proteome</keyword>
<name>A0A1H1ZNW0_9ACTN</name>
<proteinExistence type="predicted"/>
<organism evidence="1 2">
    <name type="scientific">Friedmanniella luteola</name>
    <dbReference type="NCBI Taxonomy" id="546871"/>
    <lineage>
        <taxon>Bacteria</taxon>
        <taxon>Bacillati</taxon>
        <taxon>Actinomycetota</taxon>
        <taxon>Actinomycetes</taxon>
        <taxon>Propionibacteriales</taxon>
        <taxon>Nocardioidaceae</taxon>
        <taxon>Friedmanniella</taxon>
    </lineage>
</organism>
<dbReference type="STRING" id="546871.SAMN04488543_3899"/>
<evidence type="ECO:0000313" key="1">
    <source>
        <dbReference type="EMBL" id="SDT35299.1"/>
    </source>
</evidence>
<dbReference type="Gene3D" id="3.40.50.10860">
    <property type="entry name" value="Leucine Dehydrogenase, chain A, domain 1"/>
    <property type="match status" value="1"/>
</dbReference>
<accession>A0A1H1ZNW0</accession>
<reference evidence="1 2" key="1">
    <citation type="submission" date="2016-10" db="EMBL/GenBank/DDBJ databases">
        <authorList>
            <person name="de Groot N.N."/>
        </authorList>
    </citation>
    <scope>NUCLEOTIDE SEQUENCE [LARGE SCALE GENOMIC DNA]</scope>
    <source>
        <strain evidence="1 2">DSM 21741</strain>
    </source>
</reference>
<dbReference type="SUPFAM" id="SSF51735">
    <property type="entry name" value="NAD(P)-binding Rossmann-fold domains"/>
    <property type="match status" value="1"/>
</dbReference>
<dbReference type="RefSeq" id="WP_197677106.1">
    <property type="nucleotide sequence ID" value="NZ_LT629749.1"/>
</dbReference>
<dbReference type="Proteomes" id="UP000199092">
    <property type="component" value="Chromosome I"/>
</dbReference>
<dbReference type="EMBL" id="LT629749">
    <property type="protein sequence ID" value="SDT35299.1"/>
    <property type="molecule type" value="Genomic_DNA"/>
</dbReference>
<protein>
    <submittedName>
        <fullName evidence="1">Shikimate 5-dehydrogenase</fullName>
    </submittedName>
</protein>
<dbReference type="InterPro" id="IPR036291">
    <property type="entry name" value="NAD(P)-bd_dom_sf"/>
</dbReference>
<dbReference type="Gene3D" id="3.40.50.720">
    <property type="entry name" value="NAD(P)-binding Rossmann-like Domain"/>
    <property type="match status" value="1"/>
</dbReference>
<evidence type="ECO:0000313" key="2">
    <source>
        <dbReference type="Proteomes" id="UP000199092"/>
    </source>
</evidence>
<gene>
    <name evidence="1" type="ORF">SAMN04488543_3899</name>
</gene>
<dbReference type="AlphaFoldDB" id="A0A1H1ZNW0"/>
<sequence length="308" mass="32981">MTRGSASSMGFVGVSTAGSSIRTVFPEWADALGLPTRRLVGHDVPLDAPPKVYRDVVTAIRDDPEQWGALVTTHKMAVHAAARDLFDDCDELAETFGEISCIAKRGDRLVGSAKDPVTARLALEEFLAPDHFAAGGGEALVLGSGGAGTALSHQLGGRSDRPVRITCTALTPEPLDHARAVHQRAGLPADLVRYVVTRDADDVDALVAELPPTSLVVNATGMGKDRPGSPVSGSVRFPERGVVWEFNYRGPLDFWHQALAQQGARGLHVEDGWLYFVHGWTQAVAEVFDIPMPPATVDELGRIASEHR</sequence>